<evidence type="ECO:0000256" key="1">
    <source>
        <dbReference type="SAM" id="SignalP"/>
    </source>
</evidence>
<dbReference type="STRING" id="100787.A0A0G4MQR0"/>
<reference evidence="2 3" key="1">
    <citation type="submission" date="2015-05" db="EMBL/GenBank/DDBJ databases">
        <authorList>
            <person name="Wang D.B."/>
            <person name="Wang M."/>
        </authorList>
    </citation>
    <scope>NUCLEOTIDE SEQUENCE [LARGE SCALE GENOMIC DNA]</scope>
    <source>
        <strain evidence="2">VL1</strain>
    </source>
</reference>
<name>A0A0G4MQR0_VERLO</name>
<protein>
    <submittedName>
        <fullName evidence="2">Uncharacterized protein</fullName>
    </submittedName>
</protein>
<keyword evidence="1" id="KW-0732">Signal</keyword>
<accession>A0A0G4MQR0</accession>
<dbReference type="Proteomes" id="UP000044602">
    <property type="component" value="Unassembled WGS sequence"/>
</dbReference>
<keyword evidence="3" id="KW-1185">Reference proteome</keyword>
<evidence type="ECO:0000313" key="2">
    <source>
        <dbReference type="EMBL" id="CRK36522.1"/>
    </source>
</evidence>
<gene>
    <name evidence="2" type="ORF">BN1708_020024</name>
</gene>
<feature type="signal peptide" evidence="1">
    <location>
        <begin position="1"/>
        <end position="23"/>
    </location>
</feature>
<sequence>MALWSKTGPILGALAVVGSTVSAQSIDVSWHAPAKSQVNANFTEVLNGEGKWGFIYDTSETPIDKYGTYNWCNMPHVRKTEYVRPSDDFELKYVEL</sequence>
<feature type="non-terminal residue" evidence="2">
    <location>
        <position position="96"/>
    </location>
</feature>
<evidence type="ECO:0000313" key="3">
    <source>
        <dbReference type="Proteomes" id="UP000044602"/>
    </source>
</evidence>
<dbReference type="EMBL" id="CVQH01024146">
    <property type="protein sequence ID" value="CRK36522.1"/>
    <property type="molecule type" value="Genomic_DNA"/>
</dbReference>
<organism evidence="2 3">
    <name type="scientific">Verticillium longisporum</name>
    <name type="common">Verticillium dahliae var. longisporum</name>
    <dbReference type="NCBI Taxonomy" id="100787"/>
    <lineage>
        <taxon>Eukaryota</taxon>
        <taxon>Fungi</taxon>
        <taxon>Dikarya</taxon>
        <taxon>Ascomycota</taxon>
        <taxon>Pezizomycotina</taxon>
        <taxon>Sordariomycetes</taxon>
        <taxon>Hypocreomycetidae</taxon>
        <taxon>Glomerellales</taxon>
        <taxon>Plectosphaerellaceae</taxon>
        <taxon>Verticillium</taxon>
    </lineage>
</organism>
<dbReference type="AlphaFoldDB" id="A0A0G4MQR0"/>
<feature type="chain" id="PRO_5002567320" evidence="1">
    <location>
        <begin position="24"/>
        <end position="96"/>
    </location>
</feature>
<proteinExistence type="predicted"/>